<comment type="caution">
    <text evidence="1">The sequence shown here is derived from an EMBL/GenBank/DDBJ whole genome shotgun (WGS) entry which is preliminary data.</text>
</comment>
<dbReference type="InterPro" id="IPR036186">
    <property type="entry name" value="Serpin_sf"/>
</dbReference>
<dbReference type="SUPFAM" id="SSF56574">
    <property type="entry name" value="Serpins"/>
    <property type="match status" value="1"/>
</dbReference>
<name>A0A1G2DH65_9BACT</name>
<dbReference type="Proteomes" id="UP000178636">
    <property type="component" value="Unassembled WGS sequence"/>
</dbReference>
<evidence type="ECO:0000313" key="1">
    <source>
        <dbReference type="EMBL" id="OGZ13014.1"/>
    </source>
</evidence>
<evidence type="ECO:0000313" key="2">
    <source>
        <dbReference type="Proteomes" id="UP000178636"/>
    </source>
</evidence>
<organism evidence="1 2">
    <name type="scientific">Candidatus Lloydbacteria bacterium RIFCSPHIGHO2_02_FULL_54_17</name>
    <dbReference type="NCBI Taxonomy" id="1798664"/>
    <lineage>
        <taxon>Bacteria</taxon>
        <taxon>Candidatus Lloydiibacteriota</taxon>
    </lineage>
</organism>
<accession>A0A1G2DH65</accession>
<dbReference type="EMBL" id="MHLO01000010">
    <property type="protein sequence ID" value="OGZ13014.1"/>
    <property type="molecule type" value="Genomic_DNA"/>
</dbReference>
<protein>
    <submittedName>
        <fullName evidence="1">Uncharacterized protein</fullName>
    </submittedName>
</protein>
<sequence>MVPLNIVSALVKAEDMLGKERVWQALNKEQERFLRDFFSRRENLSAFSPSELRAWVDTVAERLNKILKDEGFDIQLEDFADGEFGVVSILDVLVEWIKEGRQTEIQAADNARYPAVRFSESTENVEGGGRVVVYEAFTVNGSPNPIVRLNTKSGDTVAMTIADGEASGFTLIEKIDALRTATSQPIYPDSFTFPMVDYNQSKTLSWLLGLATQAANGKGYEVSQALQQTKFKMNHLGARLKDAVAIAIRTTSFRQRMNIVIDRPFYLWIERPGVPAPVFYAYFDQADWKNPGSLSSI</sequence>
<reference evidence="1 2" key="1">
    <citation type="journal article" date="2016" name="Nat. Commun.">
        <title>Thousands of microbial genomes shed light on interconnected biogeochemical processes in an aquifer system.</title>
        <authorList>
            <person name="Anantharaman K."/>
            <person name="Brown C.T."/>
            <person name="Hug L.A."/>
            <person name="Sharon I."/>
            <person name="Castelle C.J."/>
            <person name="Probst A.J."/>
            <person name="Thomas B.C."/>
            <person name="Singh A."/>
            <person name="Wilkins M.J."/>
            <person name="Karaoz U."/>
            <person name="Brodie E.L."/>
            <person name="Williams K.H."/>
            <person name="Hubbard S.S."/>
            <person name="Banfield J.F."/>
        </authorList>
    </citation>
    <scope>NUCLEOTIDE SEQUENCE [LARGE SCALE GENOMIC DNA]</scope>
</reference>
<gene>
    <name evidence="1" type="ORF">A3C93_03900</name>
</gene>
<proteinExistence type="predicted"/>
<dbReference type="AlphaFoldDB" id="A0A1G2DH65"/>